<dbReference type="InterPro" id="IPR019734">
    <property type="entry name" value="TPR_rpt"/>
</dbReference>
<proteinExistence type="predicted"/>
<dbReference type="CDD" id="cd17589">
    <property type="entry name" value="REC_TPR"/>
    <property type="match status" value="1"/>
</dbReference>
<dbReference type="InterPro" id="IPR001789">
    <property type="entry name" value="Sig_transdc_resp-reg_receiver"/>
</dbReference>
<organism evidence="3 4">
    <name type="scientific">Oxalicibacterium solurbis</name>
    <dbReference type="NCBI Taxonomy" id="69280"/>
    <lineage>
        <taxon>Bacteria</taxon>
        <taxon>Pseudomonadati</taxon>
        <taxon>Pseudomonadota</taxon>
        <taxon>Betaproteobacteria</taxon>
        <taxon>Burkholderiales</taxon>
        <taxon>Oxalobacteraceae</taxon>
        <taxon>Oxalicibacterium</taxon>
    </lineage>
</organism>
<dbReference type="SUPFAM" id="SSF48452">
    <property type="entry name" value="TPR-like"/>
    <property type="match status" value="2"/>
</dbReference>
<dbReference type="EMBL" id="BMDP01000003">
    <property type="protein sequence ID" value="GGI54861.1"/>
    <property type="molecule type" value="Genomic_DNA"/>
</dbReference>
<dbReference type="Gene3D" id="3.40.50.2300">
    <property type="match status" value="1"/>
</dbReference>
<evidence type="ECO:0000313" key="4">
    <source>
        <dbReference type="Proteomes" id="UP000627205"/>
    </source>
</evidence>
<dbReference type="PANTHER" id="PTHR43228">
    <property type="entry name" value="TWO-COMPONENT RESPONSE REGULATOR"/>
    <property type="match status" value="1"/>
</dbReference>
<feature type="domain" description="Response regulatory" evidence="2">
    <location>
        <begin position="8"/>
        <end position="127"/>
    </location>
</feature>
<reference evidence="3" key="2">
    <citation type="submission" date="2020-09" db="EMBL/GenBank/DDBJ databases">
        <authorList>
            <person name="Sun Q."/>
            <person name="Sedlacek I."/>
        </authorList>
    </citation>
    <scope>NUCLEOTIDE SEQUENCE</scope>
    <source>
        <strain evidence="3">CCM 7664</strain>
    </source>
</reference>
<evidence type="ECO:0000259" key="2">
    <source>
        <dbReference type="PROSITE" id="PS50110"/>
    </source>
</evidence>
<name>A0A8J3B0H5_9BURK</name>
<dbReference type="RefSeq" id="WP_188421379.1">
    <property type="nucleotide sequence ID" value="NZ_BMDP01000003.1"/>
</dbReference>
<keyword evidence="4" id="KW-1185">Reference proteome</keyword>
<evidence type="ECO:0000313" key="3">
    <source>
        <dbReference type="EMBL" id="GGI54861.1"/>
    </source>
</evidence>
<dbReference type="SMART" id="SM00448">
    <property type="entry name" value="REC"/>
    <property type="match status" value="1"/>
</dbReference>
<dbReference type="PANTHER" id="PTHR43228:SF1">
    <property type="entry name" value="TWO-COMPONENT RESPONSE REGULATOR ARR22"/>
    <property type="match status" value="1"/>
</dbReference>
<dbReference type="InterPro" id="IPR011990">
    <property type="entry name" value="TPR-like_helical_dom_sf"/>
</dbReference>
<dbReference type="Proteomes" id="UP000627205">
    <property type="component" value="Unassembled WGS sequence"/>
</dbReference>
<dbReference type="AlphaFoldDB" id="A0A8J3B0H5"/>
<dbReference type="Pfam" id="PF00072">
    <property type="entry name" value="Response_reg"/>
    <property type="match status" value="1"/>
</dbReference>
<sequence length="556" mass="61564">MQELAGLTALIIEPHAGMRASIHNMLSSSGMTRIEYAASASSAIRPLKGKAFDLVVCEYDLGEGQDGQQLLEDLRHNKLIPPSTVFIMVTAERNHEKVVSAAELMLNDYVLKPFTAEMLLERIAKAIDKRDALTPIHQMIDHGGLNEAIEACEVGEHTHPRHQADFMRLRAEVHMMLGELDEAEALYSELFAKRSIAWARLGLATTLFMQNRLAEAEDMLQTLVDEKRQFLEAYDWLARTQEAMGRMRQAQQTLENAVHRSPYALQRLRRLGCVALETGDTDTAHRVFQQVVAKARFSEFREPEDHVRLVETSIGKGELKLVTSAIRELAKSLANVRKTPACRALATAMLHKHNGDTEQAIEELEAAIAACREPIGMSNDTKITLARNCLQSGLEQGAVEVMTAVVGNASNSTAVSRAMHVFREAGRDDLAKRVARESKSQVVDLVAAGAEKARLGDYHGAVALMSEAAAKLPENPQVVFNAAVAVLKCLDSTGWDAQLGELARDYIANARRLDPRNPRLSLLTSMYRDILKKYEITRAYKLIPRVPPAESVSWSA</sequence>
<evidence type="ECO:0000256" key="1">
    <source>
        <dbReference type="PROSITE-ProRule" id="PRU00169"/>
    </source>
</evidence>
<accession>A0A8J3B0H5</accession>
<dbReference type="PROSITE" id="PS50110">
    <property type="entry name" value="RESPONSE_REGULATORY"/>
    <property type="match status" value="1"/>
</dbReference>
<dbReference type="Pfam" id="PF13432">
    <property type="entry name" value="TPR_16"/>
    <property type="match status" value="1"/>
</dbReference>
<dbReference type="InterPro" id="IPR011006">
    <property type="entry name" value="CheY-like_superfamily"/>
</dbReference>
<reference evidence="3" key="1">
    <citation type="journal article" date="2014" name="Int. J. Syst. Evol. Microbiol.">
        <title>Complete genome sequence of Corynebacterium casei LMG S-19264T (=DSM 44701T), isolated from a smear-ripened cheese.</title>
        <authorList>
            <consortium name="US DOE Joint Genome Institute (JGI-PGF)"/>
            <person name="Walter F."/>
            <person name="Albersmeier A."/>
            <person name="Kalinowski J."/>
            <person name="Ruckert C."/>
        </authorList>
    </citation>
    <scope>NUCLEOTIDE SEQUENCE</scope>
    <source>
        <strain evidence="3">CCM 7664</strain>
    </source>
</reference>
<dbReference type="SUPFAM" id="SSF52172">
    <property type="entry name" value="CheY-like"/>
    <property type="match status" value="1"/>
</dbReference>
<protein>
    <submittedName>
        <fullName evidence="3">Response regulator</fullName>
    </submittedName>
</protein>
<comment type="caution">
    <text evidence="3">The sequence shown here is derived from an EMBL/GenBank/DDBJ whole genome shotgun (WGS) entry which is preliminary data.</text>
</comment>
<dbReference type="Gene3D" id="1.25.40.10">
    <property type="entry name" value="Tetratricopeptide repeat domain"/>
    <property type="match status" value="2"/>
</dbReference>
<dbReference type="InterPro" id="IPR052048">
    <property type="entry name" value="ST_Response_Regulator"/>
</dbReference>
<dbReference type="Pfam" id="PF13174">
    <property type="entry name" value="TPR_6"/>
    <property type="match status" value="1"/>
</dbReference>
<dbReference type="GO" id="GO:0000160">
    <property type="term" value="P:phosphorelay signal transduction system"/>
    <property type="evidence" value="ECO:0007669"/>
    <property type="project" value="InterPro"/>
</dbReference>
<comment type="caution">
    <text evidence="1">Lacks conserved residue(s) required for the propagation of feature annotation.</text>
</comment>
<gene>
    <name evidence="3" type="ORF">GCM10011430_20350</name>
</gene>